<sequence>MAAFKQLVRFFQNGKTYYGDLVDSSNGKFTVQRLDGNPFDKLIPTNEQYTVDSLLSPIERTPLIICIGLNYKQHAEEAKLPVSSHPPVFTKPADALAGPSEVIQIHPDAQSHLDYEGELTVVIGNDALNVSEEDALDYVLGYTAGNDVSARNFQLPGASGGQFCYAKSFDQFGPIGHTIVSAAQIKDPQALQLRTRVNGVVKQETSTGDMIWGVRQIISHLSRGMTLRRATVIMTGTPSGVGFFRKEFLKDGDIVEVEIEGVATVRNQVEFQ</sequence>
<dbReference type="PANTHER" id="PTHR11820:SF7">
    <property type="entry name" value="ACYLPYRUVASE FAHD1, MITOCHONDRIAL"/>
    <property type="match status" value="1"/>
</dbReference>
<reference evidence="4" key="2">
    <citation type="submission" date="2021-02" db="EMBL/GenBank/DDBJ databases">
        <title>Aspergillus puulaauensis MK2 genome sequence.</title>
        <authorList>
            <person name="Futagami T."/>
            <person name="Mori K."/>
            <person name="Kadooka C."/>
            <person name="Tanaka T."/>
        </authorList>
    </citation>
    <scope>NUCLEOTIDE SEQUENCE</scope>
    <source>
        <strain evidence="4">MK2</strain>
    </source>
</reference>
<dbReference type="Proteomes" id="UP000654913">
    <property type="component" value="Chromosome 3"/>
</dbReference>
<keyword evidence="5" id="KW-1185">Reference proteome</keyword>
<dbReference type="GO" id="GO:0006107">
    <property type="term" value="P:oxaloacetate metabolic process"/>
    <property type="evidence" value="ECO:0007669"/>
    <property type="project" value="UniProtKB-ARBA"/>
</dbReference>
<evidence type="ECO:0000256" key="2">
    <source>
        <dbReference type="ARBA" id="ARBA00022723"/>
    </source>
</evidence>
<feature type="domain" description="Fumarylacetoacetase-like C-terminal" evidence="3">
    <location>
        <begin position="64"/>
        <end position="269"/>
    </location>
</feature>
<dbReference type="Pfam" id="PF01557">
    <property type="entry name" value="FAA_hydrolase"/>
    <property type="match status" value="1"/>
</dbReference>
<proteinExistence type="inferred from homology"/>
<evidence type="ECO:0000313" key="5">
    <source>
        <dbReference type="Proteomes" id="UP000654913"/>
    </source>
</evidence>
<dbReference type="Gene3D" id="3.90.850.10">
    <property type="entry name" value="Fumarylacetoacetase-like, C-terminal domain"/>
    <property type="match status" value="1"/>
</dbReference>
<name>A0A7R7XIN0_9EURO</name>
<accession>A0A7R7XIN0</accession>
<dbReference type="SUPFAM" id="SSF56529">
    <property type="entry name" value="FAH"/>
    <property type="match status" value="1"/>
</dbReference>
<keyword evidence="2" id="KW-0479">Metal-binding</keyword>
<dbReference type="GO" id="GO:0046872">
    <property type="term" value="F:metal ion binding"/>
    <property type="evidence" value="ECO:0007669"/>
    <property type="project" value="UniProtKB-KW"/>
</dbReference>
<evidence type="ECO:0000256" key="1">
    <source>
        <dbReference type="ARBA" id="ARBA00010211"/>
    </source>
</evidence>
<dbReference type="InterPro" id="IPR036663">
    <property type="entry name" value="Fumarylacetoacetase_C_sf"/>
</dbReference>
<dbReference type="RefSeq" id="XP_041554229.1">
    <property type="nucleotide sequence ID" value="XM_041701333.1"/>
</dbReference>
<dbReference type="EMBL" id="AP024445">
    <property type="protein sequence ID" value="BCS22035.1"/>
    <property type="molecule type" value="Genomic_DNA"/>
</dbReference>
<comment type="similarity">
    <text evidence="1">Belongs to the FAH family.</text>
</comment>
<dbReference type="PANTHER" id="PTHR11820">
    <property type="entry name" value="ACYLPYRUVASE"/>
    <property type="match status" value="1"/>
</dbReference>
<evidence type="ECO:0000313" key="4">
    <source>
        <dbReference type="EMBL" id="BCS22035.1"/>
    </source>
</evidence>
<protein>
    <recommendedName>
        <fullName evidence="3">Fumarylacetoacetase-like C-terminal domain-containing protein</fullName>
    </recommendedName>
</protein>
<dbReference type="GO" id="GO:0050163">
    <property type="term" value="F:oxaloacetate tautomerase activity"/>
    <property type="evidence" value="ECO:0007669"/>
    <property type="project" value="UniProtKB-ARBA"/>
</dbReference>
<dbReference type="OrthoDB" id="411064at2759"/>
<dbReference type="KEGG" id="apuu:APUU_30260S"/>
<reference evidence="4" key="1">
    <citation type="submission" date="2021-01" db="EMBL/GenBank/DDBJ databases">
        <authorList>
            <consortium name="Aspergillus puulaauensis MK2 genome sequencing consortium"/>
            <person name="Kazuki M."/>
            <person name="Futagami T."/>
        </authorList>
    </citation>
    <scope>NUCLEOTIDE SEQUENCE</scope>
    <source>
        <strain evidence="4">MK2</strain>
    </source>
</reference>
<dbReference type="GeneID" id="64972040"/>
<dbReference type="InterPro" id="IPR011234">
    <property type="entry name" value="Fumarylacetoacetase-like_C"/>
</dbReference>
<organism evidence="4 5">
    <name type="scientific">Aspergillus puulaauensis</name>
    <dbReference type="NCBI Taxonomy" id="1220207"/>
    <lineage>
        <taxon>Eukaryota</taxon>
        <taxon>Fungi</taxon>
        <taxon>Dikarya</taxon>
        <taxon>Ascomycota</taxon>
        <taxon>Pezizomycotina</taxon>
        <taxon>Eurotiomycetes</taxon>
        <taxon>Eurotiomycetidae</taxon>
        <taxon>Eurotiales</taxon>
        <taxon>Aspergillaceae</taxon>
        <taxon>Aspergillus</taxon>
    </lineage>
</organism>
<evidence type="ECO:0000259" key="3">
    <source>
        <dbReference type="Pfam" id="PF01557"/>
    </source>
</evidence>
<dbReference type="GO" id="GO:0018773">
    <property type="term" value="F:acetylpyruvate hydrolase activity"/>
    <property type="evidence" value="ECO:0007669"/>
    <property type="project" value="TreeGrafter"/>
</dbReference>
<gene>
    <name evidence="4" type="ORF">APUU_30260S</name>
</gene>
<dbReference type="AlphaFoldDB" id="A0A7R7XIN0"/>
<dbReference type="FunFam" id="3.90.850.10:FF:000002">
    <property type="entry name" value="2-hydroxyhepta-2,4-diene-1,7-dioate isomerase"/>
    <property type="match status" value="1"/>
</dbReference>